<keyword evidence="5 9" id="KW-0547">Nucleotide-binding</keyword>
<feature type="binding site" evidence="9">
    <location>
        <position position="156"/>
    </location>
    <ligand>
        <name>substrate</name>
    </ligand>
</feature>
<dbReference type="GO" id="GO:0003991">
    <property type="term" value="F:acetylglutamate kinase activity"/>
    <property type="evidence" value="ECO:0007669"/>
    <property type="project" value="UniProtKB-UniRule"/>
</dbReference>
<sequence>MKLTVVKIGGNVIDNQEFCRSFLQDFSQIEGPKILVHGGGKIATNIAEKLGIETLMVDGRRITDKPMLDVVTMVYGGLVNKSLVAQLQSFNTNAIGLTGADGGVILSRKRPVKEIDYGFVGDIEKVDSGQIAGMLGQGLTPVFAPLTFDRDGNMLNTNADTQAQAVAVAMAEEFEVNLVYCFEKKGVLSNPEDDDSVISTLIPSLYEQYKASGAIFKGMIPKLDNAFKALSEGVSQVIICHAAEVKQAVSEGIAGTKLVLS</sequence>
<dbReference type="STRING" id="1079859.SAMN04515674_11958"/>
<dbReference type="Gene3D" id="3.40.1160.10">
    <property type="entry name" value="Acetylglutamate kinase-like"/>
    <property type="match status" value="1"/>
</dbReference>
<evidence type="ECO:0000256" key="3">
    <source>
        <dbReference type="ARBA" id="ARBA00022605"/>
    </source>
</evidence>
<keyword evidence="12" id="KW-1185">Reference proteome</keyword>
<reference evidence="11 12" key="1">
    <citation type="submission" date="2016-10" db="EMBL/GenBank/DDBJ databases">
        <authorList>
            <person name="de Groot N.N."/>
        </authorList>
    </citation>
    <scope>NUCLEOTIDE SEQUENCE [LARGE SCALE GENOMIC DNA]</scope>
    <source>
        <strain evidence="12">E92,LMG 26720,CCM 7988</strain>
    </source>
</reference>
<dbReference type="PIRSF" id="PIRSF000728">
    <property type="entry name" value="NAGK"/>
    <property type="match status" value="1"/>
</dbReference>
<feature type="binding site" evidence="9">
    <location>
        <begin position="39"/>
        <end position="40"/>
    </location>
    <ligand>
        <name>substrate</name>
    </ligand>
</feature>
<gene>
    <name evidence="9" type="primary">argB</name>
    <name evidence="11" type="ORF">SAMN04515674_11958</name>
</gene>
<comment type="similarity">
    <text evidence="9">Belongs to the acetylglutamate kinase family. ArgB subfamily.</text>
</comment>
<evidence type="ECO:0000259" key="10">
    <source>
        <dbReference type="Pfam" id="PF00696"/>
    </source>
</evidence>
<comment type="catalytic activity">
    <reaction evidence="8 9">
        <text>N-acetyl-L-glutamate + ATP = N-acetyl-L-glutamyl 5-phosphate + ADP</text>
        <dbReference type="Rhea" id="RHEA:14629"/>
        <dbReference type="ChEBI" id="CHEBI:30616"/>
        <dbReference type="ChEBI" id="CHEBI:44337"/>
        <dbReference type="ChEBI" id="CHEBI:57936"/>
        <dbReference type="ChEBI" id="CHEBI:456216"/>
        <dbReference type="EC" id="2.7.2.8"/>
    </reaction>
</comment>
<dbReference type="Proteomes" id="UP000199306">
    <property type="component" value="Unassembled WGS sequence"/>
</dbReference>
<evidence type="ECO:0000256" key="5">
    <source>
        <dbReference type="ARBA" id="ARBA00022741"/>
    </source>
</evidence>
<dbReference type="SUPFAM" id="SSF53633">
    <property type="entry name" value="Carbamate kinase-like"/>
    <property type="match status" value="1"/>
</dbReference>
<evidence type="ECO:0000313" key="11">
    <source>
        <dbReference type="EMBL" id="SFQ44517.1"/>
    </source>
</evidence>
<name>A0A1I5YKU3_9BACT</name>
<accession>A0A1I5YKU3</accession>
<dbReference type="NCBIfam" id="TIGR00761">
    <property type="entry name" value="argB"/>
    <property type="match status" value="1"/>
</dbReference>
<keyword evidence="2 9" id="KW-0055">Arginine biosynthesis</keyword>
<keyword evidence="3 9" id="KW-0028">Amino-acid biosynthesis</keyword>
<protein>
    <recommendedName>
        <fullName evidence="9">Acetylglutamate kinase</fullName>
        <ecNumber evidence="9">2.7.2.8</ecNumber>
    </recommendedName>
    <alternativeName>
        <fullName evidence="9">N-acetyl-L-glutamate 5-phosphotransferase</fullName>
    </alternativeName>
    <alternativeName>
        <fullName evidence="9">NAG kinase</fullName>
        <shortName evidence="9">NAGK</shortName>
    </alternativeName>
</protein>
<dbReference type="RefSeq" id="WP_092019541.1">
    <property type="nucleotide sequence ID" value="NZ_FOXH01000019.1"/>
</dbReference>
<dbReference type="InterPro" id="IPR036393">
    <property type="entry name" value="AceGlu_kinase-like_sf"/>
</dbReference>
<feature type="binding site" evidence="9">
    <location>
        <position position="61"/>
    </location>
    <ligand>
        <name>substrate</name>
    </ligand>
</feature>
<comment type="subcellular location">
    <subcellularLocation>
        <location evidence="9">Cytoplasm</location>
    </subcellularLocation>
</comment>
<evidence type="ECO:0000256" key="2">
    <source>
        <dbReference type="ARBA" id="ARBA00022571"/>
    </source>
</evidence>
<dbReference type="GO" id="GO:0005737">
    <property type="term" value="C:cytoplasm"/>
    <property type="evidence" value="ECO:0007669"/>
    <property type="project" value="UniProtKB-SubCell"/>
</dbReference>
<comment type="pathway">
    <text evidence="1 9">Amino-acid biosynthesis; L-arginine biosynthesis; N(2)-acetyl-L-ornithine from L-glutamate: step 2/4.</text>
</comment>
<comment type="function">
    <text evidence="9">Catalyzes the ATP-dependent phosphorylation of N-acetyl-L-glutamate.</text>
</comment>
<feature type="domain" description="Aspartate/glutamate/uridylate kinase" evidence="10">
    <location>
        <begin position="2"/>
        <end position="240"/>
    </location>
</feature>
<feature type="site" description="Transition state stabilizer" evidence="9">
    <location>
        <position position="7"/>
    </location>
</feature>
<dbReference type="PANTHER" id="PTHR23342">
    <property type="entry name" value="N-ACETYLGLUTAMATE SYNTHASE"/>
    <property type="match status" value="1"/>
</dbReference>
<evidence type="ECO:0000256" key="4">
    <source>
        <dbReference type="ARBA" id="ARBA00022679"/>
    </source>
</evidence>
<keyword evidence="9" id="KW-0963">Cytoplasm</keyword>
<evidence type="ECO:0000256" key="7">
    <source>
        <dbReference type="ARBA" id="ARBA00022840"/>
    </source>
</evidence>
<dbReference type="EMBL" id="FOXH01000019">
    <property type="protein sequence ID" value="SFQ44517.1"/>
    <property type="molecule type" value="Genomic_DNA"/>
</dbReference>
<feature type="site" description="Transition state stabilizer" evidence="9">
    <location>
        <position position="222"/>
    </location>
</feature>
<dbReference type="AlphaFoldDB" id="A0A1I5YKU3"/>
<keyword evidence="4 9" id="KW-0808">Transferase</keyword>
<evidence type="ECO:0000313" key="12">
    <source>
        <dbReference type="Proteomes" id="UP000199306"/>
    </source>
</evidence>
<dbReference type="OrthoDB" id="9803155at2"/>
<dbReference type="InterPro" id="IPR037528">
    <property type="entry name" value="ArgB"/>
</dbReference>
<organism evidence="11 12">
    <name type="scientific">Pseudarcicella hirudinis</name>
    <dbReference type="NCBI Taxonomy" id="1079859"/>
    <lineage>
        <taxon>Bacteria</taxon>
        <taxon>Pseudomonadati</taxon>
        <taxon>Bacteroidota</taxon>
        <taxon>Cytophagia</taxon>
        <taxon>Cytophagales</taxon>
        <taxon>Flectobacillaceae</taxon>
        <taxon>Pseudarcicella</taxon>
    </lineage>
</organism>
<proteinExistence type="inferred from homology"/>
<dbReference type="InterPro" id="IPR001048">
    <property type="entry name" value="Asp/Glu/Uridylate_kinase"/>
</dbReference>
<evidence type="ECO:0000256" key="8">
    <source>
        <dbReference type="ARBA" id="ARBA00048141"/>
    </source>
</evidence>
<dbReference type="PANTHER" id="PTHR23342:SF0">
    <property type="entry name" value="N-ACETYLGLUTAMATE SYNTHASE, MITOCHONDRIAL"/>
    <property type="match status" value="1"/>
</dbReference>
<dbReference type="UniPathway" id="UPA00068">
    <property type="reaction ID" value="UER00107"/>
</dbReference>
<dbReference type="Pfam" id="PF00696">
    <property type="entry name" value="AA_kinase"/>
    <property type="match status" value="1"/>
</dbReference>
<dbReference type="InterPro" id="IPR004662">
    <property type="entry name" value="AcgluKinase_fam"/>
</dbReference>
<dbReference type="CDD" id="cd04238">
    <property type="entry name" value="AAK_NAGK-like"/>
    <property type="match status" value="1"/>
</dbReference>
<dbReference type="GO" id="GO:0042450">
    <property type="term" value="P:L-arginine biosynthetic process via ornithine"/>
    <property type="evidence" value="ECO:0007669"/>
    <property type="project" value="UniProtKB-UniRule"/>
</dbReference>
<keyword evidence="6 9" id="KW-0418">Kinase</keyword>
<dbReference type="EC" id="2.7.2.8" evidence="9"/>
<dbReference type="GO" id="GO:0005524">
    <property type="term" value="F:ATP binding"/>
    <property type="evidence" value="ECO:0007669"/>
    <property type="project" value="UniProtKB-UniRule"/>
</dbReference>
<evidence type="ECO:0000256" key="9">
    <source>
        <dbReference type="HAMAP-Rule" id="MF_00082"/>
    </source>
</evidence>
<dbReference type="HAMAP" id="MF_00082">
    <property type="entry name" value="ArgB"/>
    <property type="match status" value="1"/>
</dbReference>
<evidence type="ECO:0000256" key="6">
    <source>
        <dbReference type="ARBA" id="ARBA00022777"/>
    </source>
</evidence>
<keyword evidence="7 9" id="KW-0067">ATP-binding</keyword>
<evidence type="ECO:0000256" key="1">
    <source>
        <dbReference type="ARBA" id="ARBA00004828"/>
    </source>
</evidence>